<dbReference type="PANTHER" id="PTHR43280:SF28">
    <property type="entry name" value="HTH-TYPE TRANSCRIPTIONAL ACTIVATOR RHAS"/>
    <property type="match status" value="1"/>
</dbReference>
<dbReference type="SUPFAM" id="SSF51215">
    <property type="entry name" value="Regulatory protein AraC"/>
    <property type="match status" value="1"/>
</dbReference>
<evidence type="ECO:0000256" key="3">
    <source>
        <dbReference type="ARBA" id="ARBA00023163"/>
    </source>
</evidence>
<proteinExistence type="predicted"/>
<dbReference type="Gene3D" id="1.10.10.60">
    <property type="entry name" value="Homeodomain-like"/>
    <property type="match status" value="2"/>
</dbReference>
<accession>A0A1H6HMP0</accession>
<dbReference type="GO" id="GO:0003700">
    <property type="term" value="F:DNA-binding transcription factor activity"/>
    <property type="evidence" value="ECO:0007669"/>
    <property type="project" value="InterPro"/>
</dbReference>
<dbReference type="GO" id="GO:0043565">
    <property type="term" value="F:sequence-specific DNA binding"/>
    <property type="evidence" value="ECO:0007669"/>
    <property type="project" value="InterPro"/>
</dbReference>
<dbReference type="PROSITE" id="PS01124">
    <property type="entry name" value="HTH_ARAC_FAMILY_2"/>
    <property type="match status" value="1"/>
</dbReference>
<evidence type="ECO:0000256" key="2">
    <source>
        <dbReference type="ARBA" id="ARBA00023125"/>
    </source>
</evidence>
<organism evidence="5 6">
    <name type="scientific">Ruminococcus flavefaciens</name>
    <dbReference type="NCBI Taxonomy" id="1265"/>
    <lineage>
        <taxon>Bacteria</taxon>
        <taxon>Bacillati</taxon>
        <taxon>Bacillota</taxon>
        <taxon>Clostridia</taxon>
        <taxon>Eubacteriales</taxon>
        <taxon>Oscillospiraceae</taxon>
        <taxon>Ruminococcus</taxon>
    </lineage>
</organism>
<protein>
    <submittedName>
        <fullName evidence="5">AraC-type DNA-binding protein</fullName>
    </submittedName>
</protein>
<dbReference type="InterPro" id="IPR018060">
    <property type="entry name" value="HTH_AraC"/>
</dbReference>
<dbReference type="EMBL" id="FNWV01000001">
    <property type="protein sequence ID" value="SEH36756.1"/>
    <property type="molecule type" value="Genomic_DNA"/>
</dbReference>
<dbReference type="SUPFAM" id="SSF46689">
    <property type="entry name" value="Homeodomain-like"/>
    <property type="match status" value="2"/>
</dbReference>
<keyword evidence="3" id="KW-0804">Transcription</keyword>
<evidence type="ECO:0000313" key="6">
    <source>
        <dbReference type="Proteomes" id="UP000183190"/>
    </source>
</evidence>
<dbReference type="AlphaFoldDB" id="A0A1H6HMP0"/>
<dbReference type="PANTHER" id="PTHR43280">
    <property type="entry name" value="ARAC-FAMILY TRANSCRIPTIONAL REGULATOR"/>
    <property type="match status" value="1"/>
</dbReference>
<feature type="domain" description="HTH araC/xylS-type" evidence="4">
    <location>
        <begin position="186"/>
        <end position="284"/>
    </location>
</feature>
<evidence type="ECO:0000256" key="1">
    <source>
        <dbReference type="ARBA" id="ARBA00023015"/>
    </source>
</evidence>
<dbReference type="Proteomes" id="UP000183190">
    <property type="component" value="Unassembled WGS sequence"/>
</dbReference>
<keyword evidence="2 5" id="KW-0238">DNA-binding</keyword>
<keyword evidence="1" id="KW-0805">Transcription regulation</keyword>
<dbReference type="InterPro" id="IPR037923">
    <property type="entry name" value="HTH-like"/>
</dbReference>
<evidence type="ECO:0000259" key="4">
    <source>
        <dbReference type="PROSITE" id="PS01124"/>
    </source>
</evidence>
<dbReference type="Gene3D" id="2.60.120.280">
    <property type="entry name" value="Regulatory protein AraC"/>
    <property type="match status" value="1"/>
</dbReference>
<gene>
    <name evidence="5" type="ORF">SAMN02910265_00037</name>
</gene>
<dbReference type="Pfam" id="PF02311">
    <property type="entry name" value="AraC_binding"/>
    <property type="match status" value="1"/>
</dbReference>
<name>A0A1H6HMP0_RUMFL</name>
<sequence length="287" mass="33339">MEKVENKIFSSKLSKRIICTPSPSAKNTFFYIQEVGFAKTEDAAAIQRQALESFLIVAVISGKGELSIGGENFQLVKGDCFFIDCRSPFFYKSSDRDPWELLWIHFNGGTSQQYYDYFISQSKNVFRPAFFDKVVSAITDILEVNEKKEPDAEIVTSKYIVDILTLALSVNITDQQYDSALKQKLAAVNNYIDDHFTEDLSLEKLSSQFYISKYYLTREYKRIYGKTIFQHIINARINYGKKLLRFSDKSVEEIAHLCGFNDQSYFARQFKKAENLTCFSYRKMWRD</sequence>
<reference evidence="5 6" key="1">
    <citation type="submission" date="2016-10" db="EMBL/GenBank/DDBJ databases">
        <authorList>
            <person name="de Groot N.N."/>
        </authorList>
    </citation>
    <scope>NUCLEOTIDE SEQUENCE [LARGE SCALE GENOMIC DNA]</scope>
    <source>
        <strain evidence="5 6">YAD2003</strain>
    </source>
</reference>
<dbReference type="SMART" id="SM00342">
    <property type="entry name" value="HTH_ARAC"/>
    <property type="match status" value="1"/>
</dbReference>
<dbReference type="InterPro" id="IPR009057">
    <property type="entry name" value="Homeodomain-like_sf"/>
</dbReference>
<dbReference type="RefSeq" id="WP_074713906.1">
    <property type="nucleotide sequence ID" value="NZ_FNWV01000001.1"/>
</dbReference>
<dbReference type="Pfam" id="PF12833">
    <property type="entry name" value="HTH_18"/>
    <property type="match status" value="1"/>
</dbReference>
<evidence type="ECO:0000313" key="5">
    <source>
        <dbReference type="EMBL" id="SEH36756.1"/>
    </source>
</evidence>
<dbReference type="OrthoDB" id="1817726at2"/>
<dbReference type="InterPro" id="IPR003313">
    <property type="entry name" value="AraC-bd"/>
</dbReference>